<proteinExistence type="predicted"/>
<dbReference type="Pfam" id="PF00078">
    <property type="entry name" value="RVT_1"/>
    <property type="match status" value="1"/>
</dbReference>
<organism evidence="2">
    <name type="scientific">Sesamum latifolium</name>
    <dbReference type="NCBI Taxonomy" id="2727402"/>
    <lineage>
        <taxon>Eukaryota</taxon>
        <taxon>Viridiplantae</taxon>
        <taxon>Streptophyta</taxon>
        <taxon>Embryophyta</taxon>
        <taxon>Tracheophyta</taxon>
        <taxon>Spermatophyta</taxon>
        <taxon>Magnoliopsida</taxon>
        <taxon>eudicotyledons</taxon>
        <taxon>Gunneridae</taxon>
        <taxon>Pentapetalae</taxon>
        <taxon>asterids</taxon>
        <taxon>lamiids</taxon>
        <taxon>Lamiales</taxon>
        <taxon>Pedaliaceae</taxon>
        <taxon>Sesamum</taxon>
    </lineage>
</organism>
<dbReference type="InterPro" id="IPR052343">
    <property type="entry name" value="Retrotransposon-Effector_Assoc"/>
</dbReference>
<comment type="caution">
    <text evidence="2">The sequence shown here is derived from an EMBL/GenBank/DDBJ whole genome shotgun (WGS) entry which is preliminary data.</text>
</comment>
<dbReference type="InterPro" id="IPR043502">
    <property type="entry name" value="DNA/RNA_pol_sf"/>
</dbReference>
<dbReference type="InterPro" id="IPR000477">
    <property type="entry name" value="RT_dom"/>
</dbReference>
<reference evidence="2" key="1">
    <citation type="submission" date="2020-06" db="EMBL/GenBank/DDBJ databases">
        <authorList>
            <person name="Li T."/>
            <person name="Hu X."/>
            <person name="Zhang T."/>
            <person name="Song X."/>
            <person name="Zhang H."/>
            <person name="Dai N."/>
            <person name="Sheng W."/>
            <person name="Hou X."/>
            <person name="Wei L."/>
        </authorList>
    </citation>
    <scope>NUCLEOTIDE SEQUENCE</scope>
    <source>
        <strain evidence="2">KEN1</strain>
        <tissue evidence="2">Leaf</tissue>
    </source>
</reference>
<sequence length="254" mass="28451">MAVFAIEEDKALGPDGFSASFYKAAWPVSAPTSVTDYMPISCCNVLYKIITKIIVQHMHGVMGKLVSPSQNAFVPGRRINYNILLAQELFSGYNRWYLPPWCALKKCLSTAAYSVSLNGELHGFLKGARGLRQGDPMTSYLFVLAMEVLNVLLLQRVEQSEHFQFHWLCKDVDLLSLCFADDLLLFCKVDEHSVMLFRDGLQLFAEWSGLQANVSKSQLIVSRSALDIKPRLLAILGFQEGVLPIRYLGLPLIS</sequence>
<dbReference type="CDD" id="cd01650">
    <property type="entry name" value="RT_nLTR_like"/>
    <property type="match status" value="1"/>
</dbReference>
<name>A0AAW2SQ84_9LAMI</name>
<dbReference type="SUPFAM" id="SSF56672">
    <property type="entry name" value="DNA/RNA polymerases"/>
    <property type="match status" value="1"/>
</dbReference>
<feature type="domain" description="Reverse transcriptase" evidence="1">
    <location>
        <begin position="35"/>
        <end position="251"/>
    </location>
</feature>
<gene>
    <name evidence="2" type="ORF">Slati_4427600</name>
</gene>
<protein>
    <recommendedName>
        <fullName evidence="1">Reverse transcriptase domain-containing protein</fullName>
    </recommendedName>
</protein>
<accession>A0AAW2SQ84</accession>
<reference evidence="2" key="2">
    <citation type="journal article" date="2024" name="Plant">
        <title>Genomic evolution and insights into agronomic trait innovations of Sesamum species.</title>
        <authorList>
            <person name="Miao H."/>
            <person name="Wang L."/>
            <person name="Qu L."/>
            <person name="Liu H."/>
            <person name="Sun Y."/>
            <person name="Le M."/>
            <person name="Wang Q."/>
            <person name="Wei S."/>
            <person name="Zheng Y."/>
            <person name="Lin W."/>
            <person name="Duan Y."/>
            <person name="Cao H."/>
            <person name="Xiong S."/>
            <person name="Wang X."/>
            <person name="Wei L."/>
            <person name="Li C."/>
            <person name="Ma Q."/>
            <person name="Ju M."/>
            <person name="Zhao R."/>
            <person name="Li G."/>
            <person name="Mu C."/>
            <person name="Tian Q."/>
            <person name="Mei H."/>
            <person name="Zhang T."/>
            <person name="Gao T."/>
            <person name="Zhang H."/>
        </authorList>
    </citation>
    <scope>NUCLEOTIDE SEQUENCE</scope>
    <source>
        <strain evidence="2">KEN1</strain>
    </source>
</reference>
<dbReference type="EMBL" id="JACGWN010000016">
    <property type="protein sequence ID" value="KAL0394614.1"/>
    <property type="molecule type" value="Genomic_DNA"/>
</dbReference>
<evidence type="ECO:0000313" key="2">
    <source>
        <dbReference type="EMBL" id="KAL0394614.1"/>
    </source>
</evidence>
<dbReference type="PANTHER" id="PTHR46890">
    <property type="entry name" value="NON-LTR RETROLELEMENT REVERSE TRANSCRIPTASE-LIKE PROTEIN-RELATED"/>
    <property type="match status" value="1"/>
</dbReference>
<evidence type="ECO:0000259" key="1">
    <source>
        <dbReference type="Pfam" id="PF00078"/>
    </source>
</evidence>
<dbReference type="AlphaFoldDB" id="A0AAW2SQ84"/>
<dbReference type="PANTHER" id="PTHR46890:SF48">
    <property type="entry name" value="RNA-DIRECTED DNA POLYMERASE"/>
    <property type="match status" value="1"/>
</dbReference>